<dbReference type="Proteomes" id="UP000324897">
    <property type="component" value="Unassembled WGS sequence"/>
</dbReference>
<dbReference type="AlphaFoldDB" id="A0A5J9TV99"/>
<sequence>MNSEVVVCPRLILPRKHVFGSQRCEFPPKQSCPTIQNPPPSNRKSRFLRPKIPSLLQNPPPRRQLPLRSPTPPPFILRLFRSPPDAKRSPPNTSRKGSSTSLNRGTTAAVIADCRHTGRLPQRSPSRQSSSTTSPNRRIAPVGCRRDRGRGCSITYTNRGTAGDDRATLRFDPGHFRGVSMQGYVRTTNKGRNGHAIVDSTNMFCI</sequence>
<accession>A0A5J9TV99</accession>
<keyword evidence="3" id="KW-1185">Reference proteome</keyword>
<dbReference type="Gramene" id="TVU15225">
    <property type="protein sequence ID" value="TVU15225"/>
    <property type="gene ID" value="EJB05_38733"/>
</dbReference>
<feature type="region of interest" description="Disordered" evidence="1">
    <location>
        <begin position="26"/>
        <end position="146"/>
    </location>
</feature>
<protein>
    <submittedName>
        <fullName evidence="2">Uncharacterized protein</fullName>
    </submittedName>
</protein>
<feature type="compositionally biased region" description="Polar residues" evidence="1">
    <location>
        <begin position="90"/>
        <end position="106"/>
    </location>
</feature>
<organism evidence="2 3">
    <name type="scientific">Eragrostis curvula</name>
    <name type="common">weeping love grass</name>
    <dbReference type="NCBI Taxonomy" id="38414"/>
    <lineage>
        <taxon>Eukaryota</taxon>
        <taxon>Viridiplantae</taxon>
        <taxon>Streptophyta</taxon>
        <taxon>Embryophyta</taxon>
        <taxon>Tracheophyta</taxon>
        <taxon>Spermatophyta</taxon>
        <taxon>Magnoliopsida</taxon>
        <taxon>Liliopsida</taxon>
        <taxon>Poales</taxon>
        <taxon>Poaceae</taxon>
        <taxon>PACMAD clade</taxon>
        <taxon>Chloridoideae</taxon>
        <taxon>Eragrostideae</taxon>
        <taxon>Eragrostidinae</taxon>
        <taxon>Eragrostis</taxon>
    </lineage>
</organism>
<dbReference type="EMBL" id="RWGY01000031">
    <property type="protein sequence ID" value="TVU15225.1"/>
    <property type="molecule type" value="Genomic_DNA"/>
</dbReference>
<comment type="caution">
    <text evidence="2">The sequence shown here is derived from an EMBL/GenBank/DDBJ whole genome shotgun (WGS) entry which is preliminary data.</text>
</comment>
<gene>
    <name evidence="2" type="ORF">EJB05_38733</name>
</gene>
<name>A0A5J9TV99_9POAL</name>
<feature type="compositionally biased region" description="Pro residues" evidence="1">
    <location>
        <begin position="58"/>
        <end position="75"/>
    </location>
</feature>
<reference evidence="2 3" key="1">
    <citation type="journal article" date="2019" name="Sci. Rep.">
        <title>A high-quality genome of Eragrostis curvula grass provides insights into Poaceae evolution and supports new strategies to enhance forage quality.</title>
        <authorList>
            <person name="Carballo J."/>
            <person name="Santos B.A.C.M."/>
            <person name="Zappacosta D."/>
            <person name="Garbus I."/>
            <person name="Selva J.P."/>
            <person name="Gallo C.A."/>
            <person name="Diaz A."/>
            <person name="Albertini E."/>
            <person name="Caccamo M."/>
            <person name="Echenique V."/>
        </authorList>
    </citation>
    <scope>NUCLEOTIDE SEQUENCE [LARGE SCALE GENOMIC DNA]</scope>
    <source>
        <strain evidence="3">cv. Victoria</strain>
        <tissue evidence="2">Leaf</tissue>
    </source>
</reference>
<evidence type="ECO:0000313" key="3">
    <source>
        <dbReference type="Proteomes" id="UP000324897"/>
    </source>
</evidence>
<feature type="non-terminal residue" evidence="2">
    <location>
        <position position="1"/>
    </location>
</feature>
<feature type="compositionally biased region" description="Low complexity" evidence="1">
    <location>
        <begin position="121"/>
        <end position="134"/>
    </location>
</feature>
<evidence type="ECO:0000256" key="1">
    <source>
        <dbReference type="SAM" id="MobiDB-lite"/>
    </source>
</evidence>
<proteinExistence type="predicted"/>
<evidence type="ECO:0000313" key="2">
    <source>
        <dbReference type="EMBL" id="TVU15225.1"/>
    </source>
</evidence>